<feature type="repeat" description="TPR" evidence="3">
    <location>
        <begin position="248"/>
        <end position="281"/>
    </location>
</feature>
<dbReference type="PROSITE" id="PS50005">
    <property type="entry name" value="TPR"/>
    <property type="match status" value="2"/>
</dbReference>
<name>A0A4R1B4R9_9BACT</name>
<evidence type="ECO:0000313" key="4">
    <source>
        <dbReference type="EMBL" id="TCJ12470.1"/>
    </source>
</evidence>
<dbReference type="AlphaFoldDB" id="A0A4R1B4R9"/>
<evidence type="ECO:0000256" key="1">
    <source>
        <dbReference type="ARBA" id="ARBA00022737"/>
    </source>
</evidence>
<evidence type="ECO:0000313" key="5">
    <source>
        <dbReference type="Proteomes" id="UP000295334"/>
    </source>
</evidence>
<dbReference type="Proteomes" id="UP000295334">
    <property type="component" value="Unassembled WGS sequence"/>
</dbReference>
<dbReference type="Pfam" id="PF14559">
    <property type="entry name" value="TPR_19"/>
    <property type="match status" value="1"/>
</dbReference>
<keyword evidence="2 3" id="KW-0802">TPR repeat</keyword>
<sequence>MFRRLLSFFVLALFVACNNTESDPMLSKPPYSALTDSIGQAPRNADLWYRRGQLLFQNDEFDRARADLRQAWRLAPREDIGLSLATALRRISDDSAFVFLQGARKQLPQSLPLAIGLARAYQKKGQAAAALELCDNILKVFPNQLDARSLKAELQQEAGDEAGALHTLETAHAFAPSDGELAHRLAFAYAQSGNNKTLALADSLIAADKEAIHAEPYYFKGIYFSQKGNNKEALRQLNEAIEHDYTFIDAYMEKGQLQYNAKQYAAAEQTYTLALRITPTFADAWHWLAKAQEAQGKKAEAKANYQKAFGLDKSNTEAKAAADKL</sequence>
<dbReference type="Pfam" id="PF13432">
    <property type="entry name" value="TPR_16"/>
    <property type="match status" value="2"/>
</dbReference>
<feature type="repeat" description="TPR" evidence="3">
    <location>
        <begin position="45"/>
        <end position="78"/>
    </location>
</feature>
<dbReference type="PROSITE" id="PS51257">
    <property type="entry name" value="PROKAR_LIPOPROTEIN"/>
    <property type="match status" value="1"/>
</dbReference>
<accession>A0A4R1B4R9</accession>
<comment type="caution">
    <text evidence="4">The sequence shown here is derived from an EMBL/GenBank/DDBJ whole genome shotgun (WGS) entry which is preliminary data.</text>
</comment>
<keyword evidence="1" id="KW-0677">Repeat</keyword>
<dbReference type="Pfam" id="PF13181">
    <property type="entry name" value="TPR_8"/>
    <property type="match status" value="1"/>
</dbReference>
<protein>
    <submittedName>
        <fullName evidence="4">Tetratricopeptide repeat protein</fullName>
    </submittedName>
</protein>
<gene>
    <name evidence="4" type="ORF">EPD60_14435</name>
</gene>
<dbReference type="EMBL" id="SJZI01000050">
    <property type="protein sequence ID" value="TCJ12470.1"/>
    <property type="molecule type" value="Genomic_DNA"/>
</dbReference>
<evidence type="ECO:0000256" key="3">
    <source>
        <dbReference type="PROSITE-ProRule" id="PRU00339"/>
    </source>
</evidence>
<organism evidence="4 5">
    <name type="scientific">Flaviaesturariibacter flavus</name>
    <dbReference type="NCBI Taxonomy" id="2502780"/>
    <lineage>
        <taxon>Bacteria</taxon>
        <taxon>Pseudomonadati</taxon>
        <taxon>Bacteroidota</taxon>
        <taxon>Chitinophagia</taxon>
        <taxon>Chitinophagales</taxon>
        <taxon>Chitinophagaceae</taxon>
        <taxon>Flaviaestuariibacter</taxon>
    </lineage>
</organism>
<evidence type="ECO:0000256" key="2">
    <source>
        <dbReference type="ARBA" id="ARBA00022803"/>
    </source>
</evidence>
<dbReference type="InterPro" id="IPR019734">
    <property type="entry name" value="TPR_rpt"/>
</dbReference>
<dbReference type="SMART" id="SM00028">
    <property type="entry name" value="TPR"/>
    <property type="match status" value="6"/>
</dbReference>
<dbReference type="PANTHER" id="PTHR44858">
    <property type="entry name" value="TETRATRICOPEPTIDE REPEAT PROTEIN 6"/>
    <property type="match status" value="1"/>
</dbReference>
<dbReference type="InterPro" id="IPR050498">
    <property type="entry name" value="Ycf3"/>
</dbReference>
<dbReference type="SUPFAM" id="SSF48452">
    <property type="entry name" value="TPR-like"/>
    <property type="match status" value="2"/>
</dbReference>
<proteinExistence type="predicted"/>
<dbReference type="Gene3D" id="1.25.40.10">
    <property type="entry name" value="Tetratricopeptide repeat domain"/>
    <property type="match status" value="2"/>
</dbReference>
<dbReference type="PANTHER" id="PTHR44858:SF1">
    <property type="entry name" value="UDP-N-ACETYLGLUCOSAMINE--PEPTIDE N-ACETYLGLUCOSAMINYLTRANSFERASE SPINDLY-RELATED"/>
    <property type="match status" value="1"/>
</dbReference>
<reference evidence="4 5" key="1">
    <citation type="submission" date="2019-03" db="EMBL/GenBank/DDBJ databases">
        <authorList>
            <person name="Kim M.K.M."/>
        </authorList>
    </citation>
    <scope>NUCLEOTIDE SEQUENCE [LARGE SCALE GENOMIC DNA]</scope>
    <source>
        <strain evidence="4 5">17J68-12</strain>
    </source>
</reference>
<dbReference type="RefSeq" id="WP_131450229.1">
    <property type="nucleotide sequence ID" value="NZ_SJZI01000050.1"/>
</dbReference>
<dbReference type="InterPro" id="IPR011990">
    <property type="entry name" value="TPR-like_helical_dom_sf"/>
</dbReference>
<dbReference type="OrthoDB" id="639380at2"/>
<keyword evidence="5" id="KW-1185">Reference proteome</keyword>